<accession>A0A7Y0L1I5</accession>
<dbReference type="InterPro" id="IPR029063">
    <property type="entry name" value="SAM-dependent_MTases_sf"/>
</dbReference>
<evidence type="ECO:0000259" key="1">
    <source>
        <dbReference type="Pfam" id="PF08241"/>
    </source>
</evidence>
<dbReference type="InterPro" id="IPR013216">
    <property type="entry name" value="Methyltransf_11"/>
</dbReference>
<proteinExistence type="predicted"/>
<dbReference type="SUPFAM" id="SSF53335">
    <property type="entry name" value="S-adenosyl-L-methionine-dependent methyltransferases"/>
    <property type="match status" value="1"/>
</dbReference>
<evidence type="ECO:0000313" key="3">
    <source>
        <dbReference type="Proteomes" id="UP000533476"/>
    </source>
</evidence>
<dbReference type="Pfam" id="PF08241">
    <property type="entry name" value="Methyltransf_11"/>
    <property type="match status" value="1"/>
</dbReference>
<evidence type="ECO:0000313" key="2">
    <source>
        <dbReference type="EMBL" id="NMP21563.1"/>
    </source>
</evidence>
<dbReference type="RefSeq" id="WP_169097036.1">
    <property type="nucleotide sequence ID" value="NZ_JABBVZ010000009.1"/>
</dbReference>
<dbReference type="EMBL" id="JABBVZ010000009">
    <property type="protein sequence ID" value="NMP21563.1"/>
    <property type="molecule type" value="Genomic_DNA"/>
</dbReference>
<protein>
    <submittedName>
        <fullName evidence="2">Methyltransferase domain-containing protein</fullName>
    </submittedName>
</protein>
<dbReference type="AlphaFoldDB" id="A0A7Y0L1I5"/>
<gene>
    <name evidence="2" type="ORF">HIJ39_04225</name>
</gene>
<keyword evidence="3" id="KW-1185">Reference proteome</keyword>
<keyword evidence="2" id="KW-0489">Methyltransferase</keyword>
<dbReference type="GO" id="GO:0008757">
    <property type="term" value="F:S-adenosylmethionine-dependent methyltransferase activity"/>
    <property type="evidence" value="ECO:0007669"/>
    <property type="project" value="InterPro"/>
</dbReference>
<dbReference type="Proteomes" id="UP000533476">
    <property type="component" value="Unassembled WGS sequence"/>
</dbReference>
<organism evidence="2 3">
    <name type="scientific">Sulfobacillus harzensis</name>
    <dbReference type="NCBI Taxonomy" id="2729629"/>
    <lineage>
        <taxon>Bacteria</taxon>
        <taxon>Bacillati</taxon>
        <taxon>Bacillota</taxon>
        <taxon>Clostridia</taxon>
        <taxon>Eubacteriales</taxon>
        <taxon>Clostridiales Family XVII. Incertae Sedis</taxon>
        <taxon>Sulfobacillus</taxon>
    </lineage>
</organism>
<feature type="domain" description="Methyltransferase type 11" evidence="1">
    <location>
        <begin position="52"/>
        <end position="139"/>
    </location>
</feature>
<keyword evidence="2" id="KW-0808">Transferase</keyword>
<reference evidence="2 3" key="1">
    <citation type="submission" date="2020-04" db="EMBL/GenBank/DDBJ databases">
        <authorList>
            <person name="Zhang R."/>
            <person name="Schippers A."/>
        </authorList>
    </citation>
    <scope>NUCLEOTIDE SEQUENCE [LARGE SCALE GENOMIC DNA]</scope>
    <source>
        <strain evidence="2 3">DSM 109850</strain>
    </source>
</reference>
<dbReference type="CDD" id="cd02440">
    <property type="entry name" value="AdoMet_MTases"/>
    <property type="match status" value="1"/>
</dbReference>
<sequence>MSDSTRWQPVIFPETAMARMAEALRRQPASDYRDHAITHEVLKSLGPQRTVVDIGAGIGRFTVPLAEADCDVWAVEPSAIMREQLAQAVGASPAASRIHTVPEIWPTAAVAPVEVALAAWVIHFSAAPRAFIRAMEAVATRRCVVAIPVEHRWAALQDLWARFHPDRPAPAPRVS</sequence>
<dbReference type="Gene3D" id="3.40.50.150">
    <property type="entry name" value="Vaccinia Virus protein VP39"/>
    <property type="match status" value="1"/>
</dbReference>
<dbReference type="GO" id="GO:0032259">
    <property type="term" value="P:methylation"/>
    <property type="evidence" value="ECO:0007669"/>
    <property type="project" value="UniProtKB-KW"/>
</dbReference>
<comment type="caution">
    <text evidence="2">The sequence shown here is derived from an EMBL/GenBank/DDBJ whole genome shotgun (WGS) entry which is preliminary data.</text>
</comment>
<name>A0A7Y0L1I5_9FIRM</name>